<evidence type="ECO:0000256" key="2">
    <source>
        <dbReference type="SAM" id="SignalP"/>
    </source>
</evidence>
<evidence type="ECO:0000313" key="3">
    <source>
        <dbReference type="EMBL" id="KAF2731469.1"/>
    </source>
</evidence>
<gene>
    <name evidence="3" type="ORF">EJ04DRAFT_526131</name>
</gene>
<keyword evidence="2" id="KW-0732">Signal</keyword>
<dbReference type="EMBL" id="ML996195">
    <property type="protein sequence ID" value="KAF2731469.1"/>
    <property type="molecule type" value="Genomic_DNA"/>
</dbReference>
<reference evidence="3" key="1">
    <citation type="journal article" date="2020" name="Stud. Mycol.">
        <title>101 Dothideomycetes genomes: a test case for predicting lifestyles and emergence of pathogens.</title>
        <authorList>
            <person name="Haridas S."/>
            <person name="Albert R."/>
            <person name="Binder M."/>
            <person name="Bloem J."/>
            <person name="Labutti K."/>
            <person name="Salamov A."/>
            <person name="Andreopoulos B."/>
            <person name="Baker S."/>
            <person name="Barry K."/>
            <person name="Bills G."/>
            <person name="Bluhm B."/>
            <person name="Cannon C."/>
            <person name="Castanera R."/>
            <person name="Culley D."/>
            <person name="Daum C."/>
            <person name="Ezra D."/>
            <person name="Gonzalez J."/>
            <person name="Henrissat B."/>
            <person name="Kuo A."/>
            <person name="Liang C."/>
            <person name="Lipzen A."/>
            <person name="Lutzoni F."/>
            <person name="Magnuson J."/>
            <person name="Mondo S."/>
            <person name="Nolan M."/>
            <person name="Ohm R."/>
            <person name="Pangilinan J."/>
            <person name="Park H.-J."/>
            <person name="Ramirez L."/>
            <person name="Alfaro M."/>
            <person name="Sun H."/>
            <person name="Tritt A."/>
            <person name="Yoshinaga Y."/>
            <person name="Zwiers L.-H."/>
            <person name="Turgeon B."/>
            <person name="Goodwin S."/>
            <person name="Spatafora J."/>
            <person name="Crous P."/>
            <person name="Grigoriev I."/>
        </authorList>
    </citation>
    <scope>NUCLEOTIDE SEQUENCE</scope>
    <source>
        <strain evidence="3">CBS 125425</strain>
    </source>
</reference>
<name>A0A9P4QRS1_9PLEO</name>
<feature type="chain" id="PRO_5040105287" evidence="2">
    <location>
        <begin position="20"/>
        <end position="319"/>
    </location>
</feature>
<accession>A0A9P4QRS1</accession>
<dbReference type="AlphaFoldDB" id="A0A9P4QRS1"/>
<evidence type="ECO:0000313" key="4">
    <source>
        <dbReference type="Proteomes" id="UP000799444"/>
    </source>
</evidence>
<proteinExistence type="predicted"/>
<evidence type="ECO:0000256" key="1">
    <source>
        <dbReference type="SAM" id="MobiDB-lite"/>
    </source>
</evidence>
<keyword evidence="4" id="KW-1185">Reference proteome</keyword>
<feature type="signal peptide" evidence="2">
    <location>
        <begin position="1"/>
        <end position="19"/>
    </location>
</feature>
<feature type="compositionally biased region" description="Basic and acidic residues" evidence="1">
    <location>
        <begin position="291"/>
        <end position="319"/>
    </location>
</feature>
<feature type="region of interest" description="Disordered" evidence="1">
    <location>
        <begin position="288"/>
        <end position="319"/>
    </location>
</feature>
<feature type="compositionally biased region" description="Basic and acidic residues" evidence="1">
    <location>
        <begin position="174"/>
        <end position="185"/>
    </location>
</feature>
<comment type="caution">
    <text evidence="3">The sequence shown here is derived from an EMBL/GenBank/DDBJ whole genome shotgun (WGS) entry which is preliminary data.</text>
</comment>
<feature type="region of interest" description="Disordered" evidence="1">
    <location>
        <begin position="133"/>
        <end position="208"/>
    </location>
</feature>
<protein>
    <submittedName>
        <fullName evidence="3">Uncharacterized protein</fullName>
    </submittedName>
</protein>
<organism evidence="3 4">
    <name type="scientific">Polyplosphaeria fusca</name>
    <dbReference type="NCBI Taxonomy" id="682080"/>
    <lineage>
        <taxon>Eukaryota</taxon>
        <taxon>Fungi</taxon>
        <taxon>Dikarya</taxon>
        <taxon>Ascomycota</taxon>
        <taxon>Pezizomycotina</taxon>
        <taxon>Dothideomycetes</taxon>
        <taxon>Pleosporomycetidae</taxon>
        <taxon>Pleosporales</taxon>
        <taxon>Tetraplosphaeriaceae</taxon>
        <taxon>Polyplosphaeria</taxon>
    </lineage>
</organism>
<dbReference type="Proteomes" id="UP000799444">
    <property type="component" value="Unassembled WGS sequence"/>
</dbReference>
<sequence length="319" mass="35731">MYLRSLFIFWGAFSTLSLATSFAASNASALISPPTTLTPSFLASNASAVKKLLPRKKQYPFCLSHWPCYHTCATSRVIGPMLDEASVRFGDFKDSKQRKLYEHERKILDALENSSSRSQTAKLERELRKVRNKIDKMDQEAANANHGGTVDENGDPDPDKDDGKPVLGTGGGDLVEREKAMAKENGDDEDGKSVLGTQNGGMQKRDKYKKVPMLLNVKEVKKRLEKLCKHKKVCGMKKHKFGCTTTGSSDKGFEGQVEALEREVLLQGEHGQGLWVKTLDGGIKILEQETEDHRKEREKKAKEEKKKKEKEAKHGHDKK</sequence>